<comment type="caution">
    <text evidence="2">The sequence shown here is derived from an EMBL/GenBank/DDBJ whole genome shotgun (WGS) entry which is preliminary data.</text>
</comment>
<dbReference type="eggNOG" id="COG0639">
    <property type="taxonomic scope" value="Bacteria"/>
</dbReference>
<dbReference type="InterPro" id="IPR006186">
    <property type="entry name" value="Ser/Thr-sp_prot-phosphatase"/>
</dbReference>
<dbReference type="STRING" id="897.B2D07_00700"/>
<accession>S7TUY3</accession>
<dbReference type="Gene3D" id="3.60.21.10">
    <property type="match status" value="1"/>
</dbReference>
<feature type="domain" description="Calcineurin-like phosphoesterase" evidence="1">
    <location>
        <begin position="3"/>
        <end position="177"/>
    </location>
</feature>
<dbReference type="PRINTS" id="PR00114">
    <property type="entry name" value="STPHPHTASE"/>
</dbReference>
<dbReference type="AlphaFoldDB" id="S7TUY3"/>
<dbReference type="GO" id="GO:0008803">
    <property type="term" value="F:bis(5'-nucleosyl)-tetraphosphatase (symmetrical) activity"/>
    <property type="evidence" value="ECO:0007669"/>
    <property type="project" value="TreeGrafter"/>
</dbReference>
<gene>
    <name evidence="2" type="ORF">dsmv_2334</name>
</gene>
<dbReference type="PANTHER" id="PTHR42850">
    <property type="entry name" value="METALLOPHOSPHOESTERASE"/>
    <property type="match status" value="1"/>
</dbReference>
<dbReference type="GO" id="GO:0110154">
    <property type="term" value="P:RNA decapping"/>
    <property type="evidence" value="ECO:0007669"/>
    <property type="project" value="TreeGrafter"/>
</dbReference>
<name>S7TUY3_DESML</name>
<evidence type="ECO:0000259" key="1">
    <source>
        <dbReference type="Pfam" id="PF00149"/>
    </source>
</evidence>
<dbReference type="InterPro" id="IPR029052">
    <property type="entry name" value="Metallo-depent_PP-like"/>
</dbReference>
<dbReference type="OrthoDB" id="9807890at2"/>
<dbReference type="RefSeq" id="WP_020876765.1">
    <property type="nucleotide sequence ID" value="NZ_ATHJ01000080.1"/>
</dbReference>
<dbReference type="CDD" id="cd00144">
    <property type="entry name" value="MPP_PPP_family"/>
    <property type="match status" value="1"/>
</dbReference>
<proteinExistence type="predicted"/>
<dbReference type="PANTHER" id="PTHR42850:SF4">
    <property type="entry name" value="ZINC-DEPENDENT ENDOPOLYPHOSPHATASE"/>
    <property type="match status" value="1"/>
</dbReference>
<dbReference type="InterPro" id="IPR050126">
    <property type="entry name" value="Ap4A_hydrolase"/>
</dbReference>
<protein>
    <submittedName>
        <fullName evidence="2">Metallophosphoesterase</fullName>
    </submittedName>
</protein>
<dbReference type="SUPFAM" id="SSF56300">
    <property type="entry name" value="Metallo-dependent phosphatases"/>
    <property type="match status" value="1"/>
</dbReference>
<dbReference type="Pfam" id="PF00149">
    <property type="entry name" value="Metallophos"/>
    <property type="match status" value="1"/>
</dbReference>
<evidence type="ECO:0000313" key="3">
    <source>
        <dbReference type="Proteomes" id="UP000014977"/>
    </source>
</evidence>
<dbReference type="InterPro" id="IPR004843">
    <property type="entry name" value="Calcineurin-like_PHP"/>
</dbReference>
<reference evidence="2 3" key="1">
    <citation type="journal article" date="2013" name="Genome Announc.">
        <title>Draft genome sequences for three mercury-methylating, sulfate-reducing bacteria.</title>
        <authorList>
            <person name="Brown S.D."/>
            <person name="Hurt R.A.Jr."/>
            <person name="Gilmour C.C."/>
            <person name="Elias D.A."/>
        </authorList>
    </citation>
    <scope>NUCLEOTIDE SEQUENCE [LARGE SCALE GENOMIC DNA]</scope>
    <source>
        <strain evidence="2 3">DSM 2059</strain>
    </source>
</reference>
<dbReference type="Proteomes" id="UP000014977">
    <property type="component" value="Unassembled WGS sequence"/>
</dbReference>
<dbReference type="GO" id="GO:0016791">
    <property type="term" value="F:phosphatase activity"/>
    <property type="evidence" value="ECO:0007669"/>
    <property type="project" value="TreeGrafter"/>
</dbReference>
<evidence type="ECO:0000313" key="2">
    <source>
        <dbReference type="EMBL" id="EPR40831.1"/>
    </source>
</evidence>
<organism evidence="2 3">
    <name type="scientific">Desulfococcus multivorans DSM 2059</name>
    <dbReference type="NCBI Taxonomy" id="1121405"/>
    <lineage>
        <taxon>Bacteria</taxon>
        <taxon>Pseudomonadati</taxon>
        <taxon>Thermodesulfobacteriota</taxon>
        <taxon>Desulfobacteria</taxon>
        <taxon>Desulfobacterales</taxon>
        <taxon>Desulfococcaceae</taxon>
        <taxon>Desulfococcus</taxon>
    </lineage>
</organism>
<sequence length="211" mass="23832">MGNIYAVGDIHGCLDKLEQLFAKIDPDPMRDQLIFLGDYIDRGPSSYEVVAYLISLKKRMPDTVFLKGNHEEMFLQYLSGIERHLFLTNGGKATLDSYMKNKACADESLIPPDHLQFFSALGLYYQTGDYIFVHAGLREGVPLESQKSEDLLWIRDAFIASDYDFGKRVVFGHTPFSIPLVQPNKIGVDTGAVYGNRLTCVKLPEIVFFHV</sequence>
<dbReference type="GO" id="GO:0005737">
    <property type="term" value="C:cytoplasm"/>
    <property type="evidence" value="ECO:0007669"/>
    <property type="project" value="TreeGrafter"/>
</dbReference>
<dbReference type="EMBL" id="ATHJ01000080">
    <property type="protein sequence ID" value="EPR40831.1"/>
    <property type="molecule type" value="Genomic_DNA"/>
</dbReference>
<keyword evidence="3" id="KW-1185">Reference proteome</keyword>